<protein>
    <submittedName>
        <fullName evidence="2">Uncharacterized protein</fullName>
    </submittedName>
</protein>
<feature type="transmembrane region" description="Helical" evidence="1">
    <location>
        <begin position="81"/>
        <end position="97"/>
    </location>
</feature>
<keyword evidence="1" id="KW-0472">Membrane</keyword>
<keyword evidence="1" id="KW-0812">Transmembrane</keyword>
<comment type="caution">
    <text evidence="2">The sequence shown here is derived from an EMBL/GenBank/DDBJ whole genome shotgun (WGS) entry which is preliminary data.</text>
</comment>
<keyword evidence="1" id="KW-1133">Transmembrane helix</keyword>
<name>A0A366MDU9_9EURY</name>
<evidence type="ECO:0000313" key="2">
    <source>
        <dbReference type="EMBL" id="RBQ23983.1"/>
    </source>
</evidence>
<evidence type="ECO:0000313" key="3">
    <source>
        <dbReference type="Proteomes" id="UP000253099"/>
    </source>
</evidence>
<reference evidence="2 3" key="1">
    <citation type="submission" date="2018-06" db="EMBL/GenBank/DDBJ databases">
        <title>Genomic insight into two independent archaeal endosymbiosis events.</title>
        <authorList>
            <person name="Lind A.E."/>
            <person name="Lewis W.H."/>
            <person name="Spang A."/>
            <person name="Guy L."/>
            <person name="Embley M.T."/>
            <person name="Ettema T.J.G."/>
        </authorList>
    </citation>
    <scope>NUCLEOTIDE SEQUENCE [LARGE SCALE GENOMIC DNA]</scope>
    <source>
        <strain evidence="2">NOE</strain>
    </source>
</reference>
<keyword evidence="3" id="KW-1185">Reference proteome</keyword>
<gene>
    <name evidence="2" type="ORF">ALNOE001_05300</name>
</gene>
<evidence type="ECO:0000256" key="1">
    <source>
        <dbReference type="SAM" id="Phobius"/>
    </source>
</evidence>
<dbReference type="EMBL" id="NIZT01000012">
    <property type="protein sequence ID" value="RBQ23983.1"/>
    <property type="molecule type" value="Genomic_DNA"/>
</dbReference>
<dbReference type="Proteomes" id="UP000253099">
    <property type="component" value="Unassembled WGS sequence"/>
</dbReference>
<sequence>MIGNFTIINNAKIYSNLRNGIIFDSKRSNNLINNSNISLNAFFGILMNGVNDTFQSSNILKNIINSINITGTENKLIYNRITKMVLICIILVLIPLLI</sequence>
<proteinExistence type="predicted"/>
<accession>A0A366MDU9</accession>
<dbReference type="AlphaFoldDB" id="A0A366MDU9"/>
<organism evidence="2 3">
    <name type="scientific">Candidatus Methanobinarius endosymbioticus</name>
    <dbReference type="NCBI Taxonomy" id="2006182"/>
    <lineage>
        <taxon>Archaea</taxon>
        <taxon>Methanobacteriati</taxon>
        <taxon>Methanobacteriota</taxon>
        <taxon>Methanomada group</taxon>
        <taxon>Methanobacteria</taxon>
        <taxon>Methanobacteriales</taxon>
        <taxon>Methanobacteriaceae</taxon>
        <taxon>Candidatus Methanobinarius</taxon>
    </lineage>
</organism>